<proteinExistence type="predicted"/>
<evidence type="ECO:0000313" key="2">
    <source>
        <dbReference type="Proteomes" id="UP000299102"/>
    </source>
</evidence>
<organism evidence="1 2">
    <name type="scientific">Eumeta variegata</name>
    <name type="common">Bagworm moth</name>
    <name type="synonym">Eumeta japonica</name>
    <dbReference type="NCBI Taxonomy" id="151549"/>
    <lineage>
        <taxon>Eukaryota</taxon>
        <taxon>Metazoa</taxon>
        <taxon>Ecdysozoa</taxon>
        <taxon>Arthropoda</taxon>
        <taxon>Hexapoda</taxon>
        <taxon>Insecta</taxon>
        <taxon>Pterygota</taxon>
        <taxon>Neoptera</taxon>
        <taxon>Endopterygota</taxon>
        <taxon>Lepidoptera</taxon>
        <taxon>Glossata</taxon>
        <taxon>Ditrysia</taxon>
        <taxon>Tineoidea</taxon>
        <taxon>Psychidae</taxon>
        <taxon>Oiketicinae</taxon>
        <taxon>Eumeta</taxon>
    </lineage>
</organism>
<name>A0A4C1Z8W9_EUMVA</name>
<accession>A0A4C1Z8W9</accession>
<sequence>MVFCPEFFALTAQNHINYMPVHVASTYTLNTCTKLRGSTFISFQHIPPPKNTHILSVYRAIQSKVYECEERSIFKFQTDHGEFMHNVKKSESVRPIAQRERCLIWDATCINTFAAFHLNSISRVAASEAETAANQKHLKYSILNDTYLFNLNTCETTGLWGSKAKSFKRDLGERHGDEKGDPCSGSYLFQTQSVGIPRGDAASVMGTIGPSQARGVFL</sequence>
<reference evidence="1 2" key="1">
    <citation type="journal article" date="2019" name="Commun. Biol.">
        <title>The bagworm genome reveals a unique fibroin gene that provides high tensile strength.</title>
        <authorList>
            <person name="Kono N."/>
            <person name="Nakamura H."/>
            <person name="Ohtoshi R."/>
            <person name="Tomita M."/>
            <person name="Numata K."/>
            <person name="Arakawa K."/>
        </authorList>
    </citation>
    <scope>NUCLEOTIDE SEQUENCE [LARGE SCALE GENOMIC DNA]</scope>
</reference>
<dbReference type="EMBL" id="BGZK01001637">
    <property type="protein sequence ID" value="GBP83742.1"/>
    <property type="molecule type" value="Genomic_DNA"/>
</dbReference>
<protein>
    <submittedName>
        <fullName evidence="1">Uncharacterized protein</fullName>
    </submittedName>
</protein>
<comment type="caution">
    <text evidence="1">The sequence shown here is derived from an EMBL/GenBank/DDBJ whole genome shotgun (WGS) entry which is preliminary data.</text>
</comment>
<dbReference type="Proteomes" id="UP000299102">
    <property type="component" value="Unassembled WGS sequence"/>
</dbReference>
<gene>
    <name evidence="1" type="ORF">EVAR_65956_1</name>
</gene>
<dbReference type="OrthoDB" id="2016582at2759"/>
<keyword evidence="2" id="KW-1185">Reference proteome</keyword>
<evidence type="ECO:0000313" key="1">
    <source>
        <dbReference type="EMBL" id="GBP83742.1"/>
    </source>
</evidence>
<dbReference type="AlphaFoldDB" id="A0A4C1Z8W9"/>